<organism evidence="1 2">
    <name type="scientific">Alligator mississippiensis</name>
    <name type="common">American alligator</name>
    <dbReference type="NCBI Taxonomy" id="8496"/>
    <lineage>
        <taxon>Eukaryota</taxon>
        <taxon>Metazoa</taxon>
        <taxon>Chordata</taxon>
        <taxon>Craniata</taxon>
        <taxon>Vertebrata</taxon>
        <taxon>Euteleostomi</taxon>
        <taxon>Archelosauria</taxon>
        <taxon>Archosauria</taxon>
        <taxon>Crocodylia</taxon>
        <taxon>Alligatoridae</taxon>
        <taxon>Alligatorinae</taxon>
        <taxon>Alligator</taxon>
    </lineage>
</organism>
<evidence type="ECO:0000313" key="2">
    <source>
        <dbReference type="Proteomes" id="UP000050525"/>
    </source>
</evidence>
<dbReference type="GO" id="GO:0000922">
    <property type="term" value="C:spindle pole"/>
    <property type="evidence" value="ECO:0007669"/>
    <property type="project" value="TreeGrafter"/>
</dbReference>
<name>A0A151M5G5_ALLMI</name>
<accession>A0A151M5G5</accession>
<comment type="caution">
    <text evidence="1">The sequence shown here is derived from an EMBL/GenBank/DDBJ whole genome shotgun (WGS) entry which is preliminary data.</text>
</comment>
<gene>
    <name evidence="1" type="ORF">Y1Q_0021032</name>
</gene>
<dbReference type="GO" id="GO:0005814">
    <property type="term" value="C:centriole"/>
    <property type="evidence" value="ECO:0007669"/>
    <property type="project" value="TreeGrafter"/>
</dbReference>
<dbReference type="EMBL" id="AKHW03006558">
    <property type="protein sequence ID" value="KYO19759.1"/>
    <property type="molecule type" value="Genomic_DNA"/>
</dbReference>
<dbReference type="AlphaFoldDB" id="A0A151M5G5"/>
<dbReference type="STRING" id="8496.A0A151M5G5"/>
<dbReference type="Proteomes" id="UP000050525">
    <property type="component" value="Unassembled WGS sequence"/>
</dbReference>
<reference evidence="1 2" key="1">
    <citation type="journal article" date="2012" name="Genome Biol.">
        <title>Sequencing three crocodilian genomes to illuminate the evolution of archosaurs and amniotes.</title>
        <authorList>
            <person name="St John J.A."/>
            <person name="Braun E.L."/>
            <person name="Isberg S.R."/>
            <person name="Miles L.G."/>
            <person name="Chong A.Y."/>
            <person name="Gongora J."/>
            <person name="Dalzell P."/>
            <person name="Moran C."/>
            <person name="Bed'hom B."/>
            <person name="Abzhanov A."/>
            <person name="Burgess S.C."/>
            <person name="Cooksey A.M."/>
            <person name="Castoe T.A."/>
            <person name="Crawford N.G."/>
            <person name="Densmore L.D."/>
            <person name="Drew J.C."/>
            <person name="Edwards S.V."/>
            <person name="Faircloth B.C."/>
            <person name="Fujita M.K."/>
            <person name="Greenwold M.J."/>
            <person name="Hoffmann F.G."/>
            <person name="Howard J.M."/>
            <person name="Iguchi T."/>
            <person name="Janes D.E."/>
            <person name="Khan S.Y."/>
            <person name="Kohno S."/>
            <person name="de Koning A.J."/>
            <person name="Lance S.L."/>
            <person name="McCarthy F.M."/>
            <person name="McCormack J.E."/>
            <person name="Merchant M.E."/>
            <person name="Peterson D.G."/>
            <person name="Pollock D.D."/>
            <person name="Pourmand N."/>
            <person name="Raney B.J."/>
            <person name="Roessler K.A."/>
            <person name="Sanford J.R."/>
            <person name="Sawyer R.H."/>
            <person name="Schmidt C.J."/>
            <person name="Triplett E.W."/>
            <person name="Tuberville T.D."/>
            <person name="Venegas-Anaya M."/>
            <person name="Howard J.T."/>
            <person name="Jarvis E.D."/>
            <person name="Guillette L.J.Jr."/>
            <person name="Glenn T.C."/>
            <person name="Green R.E."/>
            <person name="Ray D.A."/>
        </authorList>
    </citation>
    <scope>NUCLEOTIDE SEQUENCE [LARGE SCALE GENOMIC DNA]</scope>
    <source>
        <strain evidence="1">KSC_2009_1</strain>
    </source>
</reference>
<keyword evidence="2" id="KW-1185">Reference proteome</keyword>
<sequence length="164" mass="19178">MIQDRVMALETSTRVALDHLESVPEKLSLLEDFKDFGEAYRQREMIEERYTRYKEIVGSLQQQLEDSKKKIQRFKEEETHDDISDIQAAALSSTWRPKTSFMSSSPLSDSALIKRMVPFDLSTTKEDSINNQYINFCSEHSVYRTDKEQLFSDRSSFNDFPRAT</sequence>
<proteinExistence type="predicted"/>
<dbReference type="InterPro" id="IPR026652">
    <property type="entry name" value="CEP128"/>
</dbReference>
<protein>
    <submittedName>
        <fullName evidence="1">Uncharacterized protein</fullName>
    </submittedName>
</protein>
<dbReference type="PANTHER" id="PTHR46657:SF1">
    <property type="entry name" value="CENTROSOMAL PROTEIN OF 128 KDA"/>
    <property type="match status" value="1"/>
</dbReference>
<dbReference type="PANTHER" id="PTHR46657">
    <property type="entry name" value="CENTROSOMAL PROTEIN OF 128 KDA"/>
    <property type="match status" value="1"/>
</dbReference>
<evidence type="ECO:0000313" key="1">
    <source>
        <dbReference type="EMBL" id="KYO19759.1"/>
    </source>
</evidence>